<keyword evidence="1" id="KW-0472">Membrane</keyword>
<sequence>MKKDKLHNIKSTGYKTPDNYFEVVEDKIFTRLSEKESVGGIQDEGFRVPDDYFDTIEDKVFSKLNDKYTPVVQLRSRKTLYYIAGLAASIMLLLAIFINKNTSEDISVEMVETYLENRNLDSYELAELLSDANLLEEDFTIITTPYEEENLEDYLLDNADIETYLE</sequence>
<comment type="caution">
    <text evidence="2">The sequence shown here is derived from an EMBL/GenBank/DDBJ whole genome shotgun (WGS) entry which is preliminary data.</text>
</comment>
<gene>
    <name evidence="2" type="ORF">H7F21_12195</name>
</gene>
<keyword evidence="1" id="KW-0812">Transmembrane</keyword>
<keyword evidence="1" id="KW-1133">Transmembrane helix</keyword>
<accession>A0A842IYL2</accession>
<dbReference type="AlphaFoldDB" id="A0A842IYL2"/>
<keyword evidence="3" id="KW-1185">Reference proteome</keyword>
<evidence type="ECO:0000313" key="2">
    <source>
        <dbReference type="EMBL" id="MBC2845858.1"/>
    </source>
</evidence>
<protein>
    <submittedName>
        <fullName evidence="2">Uncharacterized protein</fullName>
    </submittedName>
</protein>
<reference evidence="2" key="1">
    <citation type="submission" date="2020-08" db="EMBL/GenBank/DDBJ databases">
        <title>Winogradskyella ouciana sp. nov., isolated from the hadal seawater of the Mariana Trench.</title>
        <authorList>
            <person name="He X."/>
        </authorList>
    </citation>
    <scope>NUCLEOTIDE SEQUENCE [LARGE SCALE GENOMIC DNA]</scope>
    <source>
        <strain evidence="2">KCTC 52348</strain>
    </source>
</reference>
<evidence type="ECO:0000256" key="1">
    <source>
        <dbReference type="SAM" id="Phobius"/>
    </source>
</evidence>
<organism evidence="2 3">
    <name type="scientific">Winogradskyella flava</name>
    <dbReference type="NCBI Taxonomy" id="1884876"/>
    <lineage>
        <taxon>Bacteria</taxon>
        <taxon>Pseudomonadati</taxon>
        <taxon>Bacteroidota</taxon>
        <taxon>Flavobacteriia</taxon>
        <taxon>Flavobacteriales</taxon>
        <taxon>Flavobacteriaceae</taxon>
        <taxon>Winogradskyella</taxon>
    </lineage>
</organism>
<name>A0A842IYL2_9FLAO</name>
<dbReference type="EMBL" id="JACLCP010000003">
    <property type="protein sequence ID" value="MBC2845858.1"/>
    <property type="molecule type" value="Genomic_DNA"/>
</dbReference>
<dbReference type="RefSeq" id="WP_185789568.1">
    <property type="nucleotide sequence ID" value="NZ_JACLCP010000003.1"/>
</dbReference>
<feature type="transmembrane region" description="Helical" evidence="1">
    <location>
        <begin position="80"/>
        <end position="98"/>
    </location>
</feature>
<proteinExistence type="predicted"/>
<evidence type="ECO:0000313" key="3">
    <source>
        <dbReference type="Proteomes" id="UP000533900"/>
    </source>
</evidence>
<dbReference type="Proteomes" id="UP000533900">
    <property type="component" value="Unassembled WGS sequence"/>
</dbReference>